<organism evidence="13">
    <name type="scientific">Hydra vulgaris</name>
    <name type="common">Hydra</name>
    <name type="synonym">Hydra attenuata</name>
    <dbReference type="NCBI Taxonomy" id="6087"/>
    <lineage>
        <taxon>Eukaryota</taxon>
        <taxon>Metazoa</taxon>
        <taxon>Cnidaria</taxon>
        <taxon>Hydrozoa</taxon>
        <taxon>Hydroidolina</taxon>
        <taxon>Anthoathecata</taxon>
        <taxon>Aplanulata</taxon>
        <taxon>Hydridae</taxon>
        <taxon>Hydra</taxon>
    </lineage>
</organism>
<evidence type="ECO:0000256" key="1">
    <source>
        <dbReference type="ARBA" id="ARBA00003029"/>
    </source>
</evidence>
<comment type="similarity">
    <text evidence="3">Belongs to the DRC10 family.</text>
</comment>
<dbReference type="Gene3D" id="1.20.5.190">
    <property type="match status" value="1"/>
</dbReference>
<dbReference type="PANTHER" id="PTHR31598">
    <property type="entry name" value="IQ DOMAIN-CONTAINING PROTEIN D"/>
    <property type="match status" value="1"/>
</dbReference>
<protein>
    <recommendedName>
        <fullName evidence="4">Dynein regulatory complex protein 10</fullName>
    </recommendedName>
    <alternativeName>
        <fullName evidence="10">IQ domain-containing protein D</fullName>
    </alternativeName>
</protein>
<feature type="coiled-coil region" evidence="12">
    <location>
        <begin position="231"/>
        <end position="291"/>
    </location>
</feature>
<evidence type="ECO:0000256" key="2">
    <source>
        <dbReference type="ARBA" id="ARBA00004611"/>
    </source>
</evidence>
<dbReference type="OrthoDB" id="536093at2759"/>
<keyword evidence="12" id="KW-0175">Coiled coil</keyword>
<dbReference type="Pfam" id="PF00612">
    <property type="entry name" value="IQ"/>
    <property type="match status" value="1"/>
</dbReference>
<keyword evidence="7" id="KW-0969">Cilium</keyword>
<dbReference type="CDD" id="cd23767">
    <property type="entry name" value="IQCD"/>
    <property type="match status" value="1"/>
</dbReference>
<evidence type="ECO:0000256" key="11">
    <source>
        <dbReference type="ARBA" id="ARBA00046836"/>
    </source>
</evidence>
<dbReference type="SMART" id="SM00015">
    <property type="entry name" value="IQ"/>
    <property type="match status" value="1"/>
</dbReference>
<comment type="function">
    <text evidence="1">Component of the nexin-dynein regulatory complex (N-DRC), a key regulator of ciliary/flagellar motility which maintains the alignment and integrity of the distal axoneme and regulates microtubule sliding in motile axonemes.</text>
</comment>
<gene>
    <name evidence="13" type="primary">IQCD</name>
</gene>
<evidence type="ECO:0000256" key="3">
    <source>
        <dbReference type="ARBA" id="ARBA00009071"/>
    </source>
</evidence>
<sequence length="428" mass="49823">MTAASYVRKDFKDKLGNNFLQAGFLINDKKNKLSFSNSAQLDFSKKKLPSLDTQRVLSVIENLICQLEIVTLIPFVIENLDCFSAVFGDALNGSLLEYSRLQLLYNKLLSNTDKSAVDRETFNSSFVIKDTASKVSDVLNRILTLFRSNPTATLVVKNSYKERSNEANNFILSIASIKDHLNIRLKTQMSEDVEQKVFTLNSIVRGHQCQALIYKLEIEYNIAKKLKDDLIKQVNDRIDQLNIQIQNVQNESDAIKNAILLDAQNIHSVNVQEANTTQSKLQEDISQIKLQLQSNLKAHRESELFLRKRKYKIETEVENWIQKYDNDMTERQEEYDKLSNEYAEEKKQLQDLEERFSIVKLQYDNIMHKRHLIEEHRIETEIKLRTMVKAAILIQAFWKGYRCRKLLKAKNKKAKKKKRKGKQKGIKK</sequence>
<dbReference type="InterPro" id="IPR042815">
    <property type="entry name" value="DRC10"/>
</dbReference>
<dbReference type="KEGG" id="hmg:100201290"/>
<evidence type="ECO:0000256" key="7">
    <source>
        <dbReference type="ARBA" id="ARBA00023069"/>
    </source>
</evidence>
<keyword evidence="5" id="KW-0963">Cytoplasm</keyword>
<comment type="subcellular location">
    <subcellularLocation>
        <location evidence="2">Cytoplasm</location>
        <location evidence="2">Cytoskeleton</location>
        <location evidence="2">Flagellum axoneme</location>
    </subcellularLocation>
</comment>
<proteinExistence type="evidence at transcript level"/>
<accession>T2M8A0</accession>
<evidence type="ECO:0000256" key="4">
    <source>
        <dbReference type="ARBA" id="ARBA00021752"/>
    </source>
</evidence>
<dbReference type="AlphaFoldDB" id="T2M8A0"/>
<evidence type="ECO:0000256" key="12">
    <source>
        <dbReference type="SAM" id="Coils"/>
    </source>
</evidence>
<evidence type="ECO:0000256" key="8">
    <source>
        <dbReference type="ARBA" id="ARBA00023212"/>
    </source>
</evidence>
<dbReference type="OMA" id="AKIQKYW"/>
<reference evidence="13" key="1">
    <citation type="journal article" date="2013" name="Genome Biol. Evol.">
        <title>Punctuated emergences of genetic and phenotypic innovations in eumetazoan, bilaterian, euteleostome, and hominidae ancestors.</title>
        <authorList>
            <person name="Wenger Y."/>
            <person name="Galliot B."/>
        </authorList>
    </citation>
    <scope>NUCLEOTIDE SEQUENCE</scope>
    <source>
        <tissue evidence="13">Whole animals</tissue>
    </source>
</reference>
<feature type="coiled-coil region" evidence="12">
    <location>
        <begin position="321"/>
        <end position="362"/>
    </location>
</feature>
<evidence type="ECO:0000256" key="9">
    <source>
        <dbReference type="ARBA" id="ARBA00023273"/>
    </source>
</evidence>
<evidence type="ECO:0000256" key="10">
    <source>
        <dbReference type="ARBA" id="ARBA00032180"/>
    </source>
</evidence>
<evidence type="ECO:0000313" key="13">
    <source>
        <dbReference type="EMBL" id="CDG68145.1"/>
    </source>
</evidence>
<dbReference type="PROSITE" id="PS50096">
    <property type="entry name" value="IQ"/>
    <property type="match status" value="1"/>
</dbReference>
<evidence type="ECO:0000256" key="5">
    <source>
        <dbReference type="ARBA" id="ARBA00022490"/>
    </source>
</evidence>
<name>T2M8A0_HYDVU</name>
<dbReference type="InterPro" id="IPR000048">
    <property type="entry name" value="IQ_motif_EF-hand-BS"/>
</dbReference>
<keyword evidence="8" id="KW-0206">Cytoskeleton</keyword>
<dbReference type="EMBL" id="HAAD01001913">
    <property type="protein sequence ID" value="CDG68145.1"/>
    <property type="molecule type" value="mRNA"/>
</dbReference>
<dbReference type="PANTHER" id="PTHR31598:SF1">
    <property type="entry name" value="DYNEIN REGULATORY COMPLEX PROTEIN 10"/>
    <property type="match status" value="1"/>
</dbReference>
<keyword evidence="9" id="KW-0966">Cell projection</keyword>
<keyword evidence="6" id="KW-0282">Flagellum</keyword>
<evidence type="ECO:0000256" key="6">
    <source>
        <dbReference type="ARBA" id="ARBA00022846"/>
    </source>
</evidence>
<comment type="subunit">
    <text evidence="11">Component of the nexin-dynein regulatory complex (N-DRC). Interacts with CFAP52.</text>
</comment>